<keyword evidence="3" id="KW-1185">Reference proteome</keyword>
<dbReference type="EMBL" id="JAWNFY010000043">
    <property type="protein sequence ID" value="MDY5147242.1"/>
    <property type="molecule type" value="Genomic_DNA"/>
</dbReference>
<evidence type="ECO:0000313" key="2">
    <source>
        <dbReference type="EMBL" id="MDY5147242.1"/>
    </source>
</evidence>
<name>A0AAW9HB78_9ACTO</name>
<reference evidence="1 3" key="1">
    <citation type="submission" date="2023-10" db="EMBL/GenBank/DDBJ databases">
        <title>Whole Genome based description of the genera Actinobaculum and Actinotignum reveals a complex phylogenetic relationship within the species included in the genus Actinotignum.</title>
        <authorList>
            <person name="Jensen C.S."/>
            <person name="Dargis R."/>
            <person name="Kemp M."/>
            <person name="Christensen J.J."/>
        </authorList>
    </citation>
    <scope>NUCLEOTIDE SEQUENCE</scope>
    <source>
        <strain evidence="2 3">SLA_B089</strain>
        <strain evidence="1">SLA_B245</strain>
    </source>
</reference>
<dbReference type="AlphaFoldDB" id="A0AAW9HB78"/>
<dbReference type="EMBL" id="JAWNFV010000004">
    <property type="protein sequence ID" value="MDY5140239.1"/>
    <property type="molecule type" value="Genomic_DNA"/>
</dbReference>
<dbReference type="RefSeq" id="WP_101657633.1">
    <property type="nucleotide sequence ID" value="NZ_CAUPFC010000005.1"/>
</dbReference>
<dbReference type="Proteomes" id="UP001284901">
    <property type="component" value="Unassembled WGS sequence"/>
</dbReference>
<dbReference type="Proteomes" id="UP001288320">
    <property type="component" value="Unassembled WGS sequence"/>
</dbReference>
<organism evidence="1 4">
    <name type="scientific">Actinotignum timonense</name>
    <dbReference type="NCBI Taxonomy" id="1870995"/>
    <lineage>
        <taxon>Bacteria</taxon>
        <taxon>Bacillati</taxon>
        <taxon>Actinomycetota</taxon>
        <taxon>Actinomycetes</taxon>
        <taxon>Actinomycetales</taxon>
        <taxon>Actinomycetaceae</taxon>
        <taxon>Actinotignum</taxon>
    </lineage>
</organism>
<protein>
    <submittedName>
        <fullName evidence="1">Uncharacterized protein</fullName>
    </submittedName>
</protein>
<evidence type="ECO:0000313" key="1">
    <source>
        <dbReference type="EMBL" id="MDY5140239.1"/>
    </source>
</evidence>
<evidence type="ECO:0000313" key="3">
    <source>
        <dbReference type="Proteomes" id="UP001284901"/>
    </source>
</evidence>
<proteinExistence type="predicted"/>
<comment type="caution">
    <text evidence="1">The sequence shown here is derived from an EMBL/GenBank/DDBJ whole genome shotgun (WGS) entry which is preliminary data.</text>
</comment>
<sequence length="274" mass="30079">MSMSTGPLDEGTIIFKKISEDEIGITGVALTPGSQAAVTTKNGDVVTVLVGEIIDEQQGIRTATFEWIEEDPTETLEPGQAIYRKDNHLGQYIIVGRDLTEGATATVITKNGTQHEVTVGEIQADDGTVQSALYRRNYPPIPEGQAIYRHNPDTDEYFIEGPNLEEGKDVTVITKNGKTHTVTVDDVITVTEEGTVLATYIKHKLTDAELTKGGRCIFREIDGTWFVIGQNLAIGQNARVSTRKGTQTVKITAITKEEDGIQTARYTWPKKKKK</sequence>
<accession>A0AAW9HB78</accession>
<dbReference type="GeneID" id="92812929"/>
<gene>
    <name evidence="1" type="ORF">R6G74_02750</name>
    <name evidence="2" type="ORF">R6P33_09485</name>
</gene>
<evidence type="ECO:0000313" key="4">
    <source>
        <dbReference type="Proteomes" id="UP001288320"/>
    </source>
</evidence>